<dbReference type="EMBL" id="JABCKI010000541">
    <property type="protein sequence ID" value="KAG5650145.1"/>
    <property type="molecule type" value="Genomic_DNA"/>
</dbReference>
<gene>
    <name evidence="1" type="ORF">H0H81_000549</name>
</gene>
<dbReference type="OrthoDB" id="1681765at2759"/>
<organism evidence="1 2">
    <name type="scientific">Sphagnurus paluster</name>
    <dbReference type="NCBI Taxonomy" id="117069"/>
    <lineage>
        <taxon>Eukaryota</taxon>
        <taxon>Fungi</taxon>
        <taxon>Dikarya</taxon>
        <taxon>Basidiomycota</taxon>
        <taxon>Agaricomycotina</taxon>
        <taxon>Agaricomycetes</taxon>
        <taxon>Agaricomycetidae</taxon>
        <taxon>Agaricales</taxon>
        <taxon>Tricholomatineae</taxon>
        <taxon>Lyophyllaceae</taxon>
        <taxon>Sphagnurus</taxon>
    </lineage>
</organism>
<comment type="caution">
    <text evidence="1">The sequence shown here is derived from an EMBL/GenBank/DDBJ whole genome shotgun (WGS) entry which is preliminary data.</text>
</comment>
<reference evidence="1" key="1">
    <citation type="submission" date="2021-02" db="EMBL/GenBank/DDBJ databases">
        <authorList>
            <person name="Nieuwenhuis M."/>
            <person name="Van De Peppel L.J.J."/>
        </authorList>
    </citation>
    <scope>NUCLEOTIDE SEQUENCE</scope>
    <source>
        <strain evidence="1">D49</strain>
    </source>
</reference>
<dbReference type="Proteomes" id="UP000717328">
    <property type="component" value="Unassembled WGS sequence"/>
</dbReference>
<name>A0A9P7KIW0_9AGAR</name>
<proteinExistence type="predicted"/>
<feature type="non-terminal residue" evidence="1">
    <location>
        <position position="1"/>
    </location>
</feature>
<dbReference type="AlphaFoldDB" id="A0A9P7KIW0"/>
<evidence type="ECO:0000313" key="1">
    <source>
        <dbReference type="EMBL" id="KAG5650145.1"/>
    </source>
</evidence>
<reference evidence="1" key="2">
    <citation type="submission" date="2021-10" db="EMBL/GenBank/DDBJ databases">
        <title>Phylogenomics reveals ancestral predisposition of the termite-cultivated fungus Termitomyces towards a domesticated lifestyle.</title>
        <authorList>
            <person name="Auxier B."/>
            <person name="Grum-Grzhimaylo A."/>
            <person name="Cardenas M.E."/>
            <person name="Lodge J.D."/>
            <person name="Laessoe T."/>
            <person name="Pedersen O."/>
            <person name="Smith M.E."/>
            <person name="Kuyper T.W."/>
            <person name="Franco-Molano E.A."/>
            <person name="Baroni T.J."/>
            <person name="Aanen D.K."/>
        </authorList>
    </citation>
    <scope>NUCLEOTIDE SEQUENCE</scope>
    <source>
        <strain evidence="1">D49</strain>
    </source>
</reference>
<evidence type="ECO:0008006" key="3">
    <source>
        <dbReference type="Google" id="ProtNLM"/>
    </source>
</evidence>
<accession>A0A9P7KIW0</accession>
<evidence type="ECO:0000313" key="2">
    <source>
        <dbReference type="Proteomes" id="UP000717328"/>
    </source>
</evidence>
<sequence length="84" mass="9770">AKIILALCVLHNFICIHDPDDLMSEDELKQRDKELNSRPQKCGAEEYGNFVSEEEQKQAADLCDKIAKAMWEQYQITLVERDKE</sequence>
<keyword evidence="2" id="KW-1185">Reference proteome</keyword>
<protein>
    <recommendedName>
        <fullName evidence="3">DDE Tnp4 domain-containing protein</fullName>
    </recommendedName>
</protein>